<sequence length="93" mass="9566">MATTNAGRGSQALTRAEILALPAAIDLDTANRAFALGRSTGYALAKRGQYPCRVLRVGNAYRVITADLLSILGIGCTDEKTGSTAAPVEGQAA</sequence>
<name>A0ABU8GEH7_9ACTN</name>
<gene>
    <name evidence="1" type="ORF">WB403_20100</name>
</gene>
<evidence type="ECO:0008006" key="3">
    <source>
        <dbReference type="Google" id="ProtNLM"/>
    </source>
</evidence>
<evidence type="ECO:0000313" key="2">
    <source>
        <dbReference type="Proteomes" id="UP001365781"/>
    </source>
</evidence>
<dbReference type="Proteomes" id="UP001365781">
    <property type="component" value="Unassembled WGS sequence"/>
</dbReference>
<dbReference type="EMBL" id="JBBAYM010000012">
    <property type="protein sequence ID" value="MEI5611464.1"/>
    <property type="molecule type" value="Genomic_DNA"/>
</dbReference>
<comment type="caution">
    <text evidence="1">The sequence shown here is derived from an EMBL/GenBank/DDBJ whole genome shotgun (WGS) entry which is preliminary data.</text>
</comment>
<dbReference type="RefSeq" id="WP_336558535.1">
    <property type="nucleotide sequence ID" value="NZ_JBBAYL010000016.1"/>
</dbReference>
<proteinExistence type="predicted"/>
<organism evidence="1 2">
    <name type="scientific">Streptomyces brasiliscabiei</name>
    <dbReference type="NCBI Taxonomy" id="2736302"/>
    <lineage>
        <taxon>Bacteria</taxon>
        <taxon>Bacillati</taxon>
        <taxon>Actinomycetota</taxon>
        <taxon>Actinomycetes</taxon>
        <taxon>Kitasatosporales</taxon>
        <taxon>Streptomycetaceae</taxon>
        <taxon>Streptomyces</taxon>
    </lineage>
</organism>
<reference evidence="1 2" key="1">
    <citation type="submission" date="2024-03" db="EMBL/GenBank/DDBJ databases">
        <title>First Report of Pectobacterium brasiliscabiei causing potato scab in china.</title>
        <authorList>
            <person name="Handique U."/>
        </authorList>
    </citation>
    <scope>NUCLEOTIDE SEQUENCE [LARGE SCALE GENOMIC DNA]</scope>
    <source>
        <strain evidence="1 2">ZRIMU1503</strain>
    </source>
</reference>
<protein>
    <recommendedName>
        <fullName evidence="3">Integrase</fullName>
    </recommendedName>
</protein>
<evidence type="ECO:0000313" key="1">
    <source>
        <dbReference type="EMBL" id="MEI5611464.1"/>
    </source>
</evidence>
<keyword evidence="2" id="KW-1185">Reference proteome</keyword>
<accession>A0ABU8GEH7</accession>